<dbReference type="EMBL" id="JAPFFK010000011">
    <property type="protein sequence ID" value="KAJ6734368.1"/>
    <property type="molecule type" value="Genomic_DNA"/>
</dbReference>
<proteinExistence type="predicted"/>
<reference evidence="4" key="1">
    <citation type="submission" date="2022-11" db="EMBL/GenBank/DDBJ databases">
        <authorList>
            <person name="Hyden B.L."/>
            <person name="Feng K."/>
            <person name="Yates T."/>
            <person name="Jawdy S."/>
            <person name="Smart L.B."/>
            <person name="Muchero W."/>
        </authorList>
    </citation>
    <scope>NUCLEOTIDE SEQUENCE</scope>
    <source>
        <tissue evidence="4">Shoot tip</tissue>
    </source>
</reference>
<protein>
    <recommendedName>
        <fullName evidence="3">Terpene synthase N-terminal domain-containing protein</fullName>
    </recommendedName>
</protein>
<dbReference type="OrthoDB" id="819893at2759"/>
<keyword evidence="2" id="KW-0460">Magnesium</keyword>
<evidence type="ECO:0000256" key="1">
    <source>
        <dbReference type="ARBA" id="ARBA00001946"/>
    </source>
</evidence>
<dbReference type="GO" id="GO:0010333">
    <property type="term" value="F:terpene synthase activity"/>
    <property type="evidence" value="ECO:0007669"/>
    <property type="project" value="InterPro"/>
</dbReference>
<evidence type="ECO:0000259" key="3">
    <source>
        <dbReference type="Pfam" id="PF01397"/>
    </source>
</evidence>
<evidence type="ECO:0000313" key="4">
    <source>
        <dbReference type="EMBL" id="KAJ6734368.1"/>
    </source>
</evidence>
<dbReference type="AlphaFoldDB" id="A0A9Q0ZH92"/>
<dbReference type="PANTHER" id="PTHR31225">
    <property type="entry name" value="OS04G0344100 PROTEIN-RELATED"/>
    <property type="match status" value="1"/>
</dbReference>
<name>A0A9Q0ZH92_SALPP</name>
<feature type="domain" description="Terpene synthase N-terminal" evidence="3">
    <location>
        <begin position="67"/>
        <end position="169"/>
    </location>
</feature>
<organism evidence="4 5">
    <name type="scientific">Salix purpurea</name>
    <name type="common">Purple osier willow</name>
    <dbReference type="NCBI Taxonomy" id="77065"/>
    <lineage>
        <taxon>Eukaryota</taxon>
        <taxon>Viridiplantae</taxon>
        <taxon>Streptophyta</taxon>
        <taxon>Embryophyta</taxon>
        <taxon>Tracheophyta</taxon>
        <taxon>Spermatophyta</taxon>
        <taxon>Magnoliopsida</taxon>
        <taxon>eudicotyledons</taxon>
        <taxon>Gunneridae</taxon>
        <taxon>Pentapetalae</taxon>
        <taxon>rosids</taxon>
        <taxon>fabids</taxon>
        <taxon>Malpighiales</taxon>
        <taxon>Salicaceae</taxon>
        <taxon>Saliceae</taxon>
        <taxon>Salix</taxon>
    </lineage>
</organism>
<accession>A0A9Q0ZH92</accession>
<reference evidence="4" key="2">
    <citation type="journal article" date="2023" name="Int. J. Mol. Sci.">
        <title>De Novo Assembly and Annotation of 11 Diverse Shrub Willow (Salix) Genomes Reveals Novel Gene Organization in Sex-Linked Regions.</title>
        <authorList>
            <person name="Hyden B."/>
            <person name="Feng K."/>
            <person name="Yates T.B."/>
            <person name="Jawdy S."/>
            <person name="Cereghino C."/>
            <person name="Smart L.B."/>
            <person name="Muchero W."/>
        </authorList>
    </citation>
    <scope>NUCLEOTIDE SEQUENCE</scope>
    <source>
        <tissue evidence="4">Shoot tip</tissue>
    </source>
</reference>
<dbReference type="Proteomes" id="UP001151532">
    <property type="component" value="Chromosome 17"/>
</dbReference>
<dbReference type="Gene3D" id="1.10.600.10">
    <property type="entry name" value="Farnesyl Diphosphate Synthase"/>
    <property type="match status" value="1"/>
</dbReference>
<dbReference type="InterPro" id="IPR050148">
    <property type="entry name" value="Terpene_synthase-like"/>
</dbReference>
<dbReference type="InterPro" id="IPR001906">
    <property type="entry name" value="Terpene_synth_N"/>
</dbReference>
<dbReference type="InterPro" id="IPR008949">
    <property type="entry name" value="Isoprenoid_synthase_dom_sf"/>
</dbReference>
<sequence length="171" mass="19403">MANELLSLHRPFSLTHKTCRNPLPRVIQATPLTLKLRCSVSTKNVSLTETETETETRRSANYEPNSWDYDYLLSSDTDDAIEVYKDKAKKLDAEVRSKINNETAEFLTQLELIDTIQRLGLGYRFESDIRRALDRYVSSGGLEAVAKTSLQATAQSFRLLRQHGFDVSQGT</sequence>
<dbReference type="Pfam" id="PF01397">
    <property type="entry name" value="Terpene_synth"/>
    <property type="match status" value="1"/>
</dbReference>
<dbReference type="PANTHER" id="PTHR31225:SF252">
    <property type="entry name" value="TERPENE SYNTHASE 12-RELATED"/>
    <property type="match status" value="1"/>
</dbReference>
<dbReference type="SUPFAM" id="SSF48239">
    <property type="entry name" value="Terpenoid cyclases/Protein prenyltransferases"/>
    <property type="match status" value="1"/>
</dbReference>
<comment type="cofactor">
    <cofactor evidence="1">
        <name>Mg(2+)</name>
        <dbReference type="ChEBI" id="CHEBI:18420"/>
    </cofactor>
</comment>
<evidence type="ECO:0000313" key="5">
    <source>
        <dbReference type="Proteomes" id="UP001151532"/>
    </source>
</evidence>
<dbReference type="InterPro" id="IPR036965">
    <property type="entry name" value="Terpene_synth_N_sf"/>
</dbReference>
<dbReference type="InterPro" id="IPR008930">
    <property type="entry name" value="Terpenoid_cyclase/PrenylTrfase"/>
</dbReference>
<dbReference type="GO" id="GO:0016114">
    <property type="term" value="P:terpenoid biosynthetic process"/>
    <property type="evidence" value="ECO:0007669"/>
    <property type="project" value="InterPro"/>
</dbReference>
<gene>
    <name evidence="4" type="ORF">OIU79_001599</name>
</gene>
<comment type="caution">
    <text evidence="4">The sequence shown here is derived from an EMBL/GenBank/DDBJ whole genome shotgun (WGS) entry which is preliminary data.</text>
</comment>
<dbReference type="Gene3D" id="1.50.10.130">
    <property type="entry name" value="Terpene synthase, N-terminal domain"/>
    <property type="match status" value="1"/>
</dbReference>
<keyword evidence="5" id="KW-1185">Reference proteome</keyword>
<evidence type="ECO:0000256" key="2">
    <source>
        <dbReference type="ARBA" id="ARBA00022842"/>
    </source>
</evidence>